<dbReference type="InterPro" id="IPR011604">
    <property type="entry name" value="PDDEXK-like_dom_sf"/>
</dbReference>
<sequence length="108" mass="12586">MVYYNVNNSLTICGKIDRVFINSDGKIELLDYKTGINNNLMIDINTDVQLPLYIVLLKHRLNIVPDIISYYYLTNNNKISLEITEDVINVCLDRLKSIITDMYIMHKN</sequence>
<protein>
    <recommendedName>
        <fullName evidence="1">PD-(D/E)XK endonuclease-like domain-containing protein</fullName>
    </recommendedName>
</protein>
<dbReference type="EMBL" id="VSSQ01137910">
    <property type="protein sequence ID" value="MPN61378.1"/>
    <property type="molecule type" value="Genomic_DNA"/>
</dbReference>
<accession>A0A645JCG3</accession>
<evidence type="ECO:0000259" key="1">
    <source>
        <dbReference type="Pfam" id="PF12705"/>
    </source>
</evidence>
<dbReference type="InterPro" id="IPR011335">
    <property type="entry name" value="Restrct_endonuc-II-like"/>
</dbReference>
<dbReference type="Gene3D" id="3.90.320.10">
    <property type="match status" value="1"/>
</dbReference>
<name>A0A645JCG3_9ZZZZ</name>
<proteinExistence type="predicted"/>
<dbReference type="AlphaFoldDB" id="A0A645JCG3"/>
<dbReference type="InterPro" id="IPR038726">
    <property type="entry name" value="PDDEXK_AddAB-type"/>
</dbReference>
<evidence type="ECO:0000313" key="2">
    <source>
        <dbReference type="EMBL" id="MPN61378.1"/>
    </source>
</evidence>
<dbReference type="Pfam" id="PF12705">
    <property type="entry name" value="PDDEXK_1"/>
    <property type="match status" value="1"/>
</dbReference>
<reference evidence="2" key="1">
    <citation type="submission" date="2019-08" db="EMBL/GenBank/DDBJ databases">
        <authorList>
            <person name="Kucharzyk K."/>
            <person name="Murdoch R.W."/>
            <person name="Higgins S."/>
            <person name="Loffler F."/>
        </authorList>
    </citation>
    <scope>NUCLEOTIDE SEQUENCE</scope>
</reference>
<comment type="caution">
    <text evidence="2">The sequence shown here is derived from an EMBL/GenBank/DDBJ whole genome shotgun (WGS) entry which is preliminary data.</text>
</comment>
<dbReference type="SUPFAM" id="SSF52980">
    <property type="entry name" value="Restriction endonuclease-like"/>
    <property type="match status" value="1"/>
</dbReference>
<feature type="domain" description="PD-(D/E)XK endonuclease-like" evidence="1">
    <location>
        <begin position="10"/>
        <end position="75"/>
    </location>
</feature>
<gene>
    <name evidence="2" type="ORF">SDC9_209114</name>
</gene>
<organism evidence="2">
    <name type="scientific">bioreactor metagenome</name>
    <dbReference type="NCBI Taxonomy" id="1076179"/>
    <lineage>
        <taxon>unclassified sequences</taxon>
        <taxon>metagenomes</taxon>
        <taxon>ecological metagenomes</taxon>
    </lineage>
</organism>